<dbReference type="InterPro" id="IPR029058">
    <property type="entry name" value="AB_hydrolase_fold"/>
</dbReference>
<keyword evidence="4" id="KW-1185">Reference proteome</keyword>
<feature type="domain" description="DUF676" evidence="2">
    <location>
        <begin position="82"/>
        <end position="328"/>
    </location>
</feature>
<name>A0A8T0HID3_CERPU</name>
<gene>
    <name evidence="3" type="ORF">KC19_6G158000</name>
</gene>
<evidence type="ECO:0000259" key="2">
    <source>
        <dbReference type="Pfam" id="PF05057"/>
    </source>
</evidence>
<accession>A0A8T0HID3</accession>
<dbReference type="EMBL" id="CM026427">
    <property type="protein sequence ID" value="KAG0570384.1"/>
    <property type="molecule type" value="Genomic_DNA"/>
</dbReference>
<dbReference type="AlphaFoldDB" id="A0A8T0HID3"/>
<dbReference type="PANTHER" id="PTHR12482:SF4">
    <property type="entry name" value="ALPHA_BETA-HYDROLASES SUPERFAMILY PROTEIN"/>
    <property type="match status" value="1"/>
</dbReference>
<comment type="caution">
    <text evidence="3">The sequence shown here is derived from an EMBL/GenBank/DDBJ whole genome shotgun (WGS) entry which is preliminary data.</text>
</comment>
<sequence>MRLTMAINNCIFLPLQLPSSLKSKDYIQSSNVVLRNNKQSQKFKFKTISTNSSNIHKATMASLRSSDSKNHFTIGVTPGAHPEHLVVLVNGIIGSAENWRFAAEQFKLKLADTVLIHCSASNSALKTFHGVDVMGHRLAKEVQSVIREIPGVTKISFLAHSLGGLIARYAIGQLYNPPNETNVLENEDNNTSHKEDDDVDGDQQGEYNKPHLKNLPQASTSYGTMAGLEPANFITVATPHLGSRGSRQLPFLLGLAPFEKIAPLVAHWFVGKTGRHLFLTDGDSNHLPLLRRMVTDCDEGKFISALRAFRQRTLYANVLYDYMVGWQTSSIRRASEMPQIKHEPISPNYPHIVRDEELPPCSISLPSTSNMYEGGRCIGRNFNIFEEEMVSGLQQVSWRRVDVSFVGATSRFLAHNTIQVKTSTFHREGADVIYHILDNHF</sequence>
<dbReference type="PANTHER" id="PTHR12482">
    <property type="entry name" value="LIPASE ROG1-RELATED-RELATED"/>
    <property type="match status" value="1"/>
</dbReference>
<dbReference type="SUPFAM" id="SSF53474">
    <property type="entry name" value="alpha/beta-Hydrolases"/>
    <property type="match status" value="1"/>
</dbReference>
<dbReference type="InterPro" id="IPR044294">
    <property type="entry name" value="Lipase-like"/>
</dbReference>
<dbReference type="Pfam" id="PF05057">
    <property type="entry name" value="DUF676"/>
    <property type="match status" value="1"/>
</dbReference>
<evidence type="ECO:0000256" key="1">
    <source>
        <dbReference type="SAM" id="MobiDB-lite"/>
    </source>
</evidence>
<evidence type="ECO:0000313" key="3">
    <source>
        <dbReference type="EMBL" id="KAG0570384.1"/>
    </source>
</evidence>
<reference evidence="3 4" key="1">
    <citation type="submission" date="2020-06" db="EMBL/GenBank/DDBJ databases">
        <title>WGS assembly of Ceratodon purpureus strain R40.</title>
        <authorList>
            <person name="Carey S.B."/>
            <person name="Jenkins J."/>
            <person name="Shu S."/>
            <person name="Lovell J.T."/>
            <person name="Sreedasyam A."/>
            <person name="Maumus F."/>
            <person name="Tiley G.P."/>
            <person name="Fernandez-Pozo N."/>
            <person name="Barry K."/>
            <person name="Chen C."/>
            <person name="Wang M."/>
            <person name="Lipzen A."/>
            <person name="Daum C."/>
            <person name="Saski C.A."/>
            <person name="Payton A.C."/>
            <person name="Mcbreen J.C."/>
            <person name="Conrad R.E."/>
            <person name="Kollar L.M."/>
            <person name="Olsson S."/>
            <person name="Huttunen S."/>
            <person name="Landis J.B."/>
            <person name="Wickett N.J."/>
            <person name="Johnson M.G."/>
            <person name="Rensing S.A."/>
            <person name="Grimwood J."/>
            <person name="Schmutz J."/>
            <person name="Mcdaniel S.F."/>
        </authorList>
    </citation>
    <scope>NUCLEOTIDE SEQUENCE [LARGE SCALE GENOMIC DNA]</scope>
    <source>
        <strain evidence="3 4">R40</strain>
    </source>
</reference>
<organism evidence="3 4">
    <name type="scientific">Ceratodon purpureus</name>
    <name type="common">Fire moss</name>
    <name type="synonym">Dicranum purpureum</name>
    <dbReference type="NCBI Taxonomy" id="3225"/>
    <lineage>
        <taxon>Eukaryota</taxon>
        <taxon>Viridiplantae</taxon>
        <taxon>Streptophyta</taxon>
        <taxon>Embryophyta</taxon>
        <taxon>Bryophyta</taxon>
        <taxon>Bryophytina</taxon>
        <taxon>Bryopsida</taxon>
        <taxon>Dicranidae</taxon>
        <taxon>Pseudoditrichales</taxon>
        <taxon>Ditrichaceae</taxon>
        <taxon>Ceratodon</taxon>
    </lineage>
</organism>
<dbReference type="Gene3D" id="3.40.50.1820">
    <property type="entry name" value="alpha/beta hydrolase"/>
    <property type="match status" value="1"/>
</dbReference>
<proteinExistence type="predicted"/>
<evidence type="ECO:0000313" key="4">
    <source>
        <dbReference type="Proteomes" id="UP000822688"/>
    </source>
</evidence>
<protein>
    <recommendedName>
        <fullName evidence="2">DUF676 domain-containing protein</fullName>
    </recommendedName>
</protein>
<dbReference type="InterPro" id="IPR007751">
    <property type="entry name" value="DUF676_lipase-like"/>
</dbReference>
<feature type="region of interest" description="Disordered" evidence="1">
    <location>
        <begin position="180"/>
        <end position="214"/>
    </location>
</feature>
<dbReference type="Proteomes" id="UP000822688">
    <property type="component" value="Chromosome 6"/>
</dbReference>